<feature type="non-terminal residue" evidence="1">
    <location>
        <position position="1"/>
    </location>
</feature>
<protein>
    <submittedName>
        <fullName evidence="1">Oligoribonuclease-like</fullName>
    </submittedName>
</protein>
<proteinExistence type="predicted"/>
<keyword evidence="2" id="KW-1185">Reference proteome</keyword>
<dbReference type="Proteomes" id="UP000265520">
    <property type="component" value="Unassembled WGS sequence"/>
</dbReference>
<sequence>GPDLVIHQTKECLDMMGEWCQSHHAASGKWYVEYELSLASRYQHLLCIPPQELDIHVLIDAEGCSSFSDLLEVTLYHDILI</sequence>
<name>A0A392NTK9_9FABA</name>
<comment type="caution">
    <text evidence="1">The sequence shown here is derived from an EMBL/GenBank/DDBJ whole genome shotgun (WGS) entry which is preliminary data.</text>
</comment>
<accession>A0A392NTK9</accession>
<organism evidence="1 2">
    <name type="scientific">Trifolium medium</name>
    <dbReference type="NCBI Taxonomy" id="97028"/>
    <lineage>
        <taxon>Eukaryota</taxon>
        <taxon>Viridiplantae</taxon>
        <taxon>Streptophyta</taxon>
        <taxon>Embryophyta</taxon>
        <taxon>Tracheophyta</taxon>
        <taxon>Spermatophyta</taxon>
        <taxon>Magnoliopsida</taxon>
        <taxon>eudicotyledons</taxon>
        <taxon>Gunneridae</taxon>
        <taxon>Pentapetalae</taxon>
        <taxon>rosids</taxon>
        <taxon>fabids</taxon>
        <taxon>Fabales</taxon>
        <taxon>Fabaceae</taxon>
        <taxon>Papilionoideae</taxon>
        <taxon>50 kb inversion clade</taxon>
        <taxon>NPAAA clade</taxon>
        <taxon>Hologalegina</taxon>
        <taxon>IRL clade</taxon>
        <taxon>Trifolieae</taxon>
        <taxon>Trifolium</taxon>
    </lineage>
</organism>
<evidence type="ECO:0000313" key="2">
    <source>
        <dbReference type="Proteomes" id="UP000265520"/>
    </source>
</evidence>
<dbReference type="EMBL" id="LXQA010051371">
    <property type="protein sequence ID" value="MCI03171.1"/>
    <property type="molecule type" value="Genomic_DNA"/>
</dbReference>
<dbReference type="AlphaFoldDB" id="A0A392NTK9"/>
<reference evidence="1 2" key="1">
    <citation type="journal article" date="2018" name="Front. Plant Sci.">
        <title>Red Clover (Trifolium pratense) and Zigzag Clover (T. medium) - A Picture of Genomic Similarities and Differences.</title>
        <authorList>
            <person name="Dluhosova J."/>
            <person name="Istvanek J."/>
            <person name="Nedelnik J."/>
            <person name="Repkova J."/>
        </authorList>
    </citation>
    <scope>NUCLEOTIDE SEQUENCE [LARGE SCALE GENOMIC DNA]</scope>
    <source>
        <strain evidence="2">cv. 10/8</strain>
        <tissue evidence="1">Leaf</tissue>
    </source>
</reference>
<evidence type="ECO:0000313" key="1">
    <source>
        <dbReference type="EMBL" id="MCI03171.1"/>
    </source>
</evidence>